<dbReference type="KEGG" id="cput:CONPUDRAFT_32939"/>
<dbReference type="RefSeq" id="XP_007770406.1">
    <property type="nucleotide sequence ID" value="XM_007772216.1"/>
</dbReference>
<proteinExistence type="predicted"/>
<comment type="caution">
    <text evidence="1">The sequence shown here is derived from an EMBL/GenBank/DDBJ whole genome shotgun (WGS) entry which is preliminary data.</text>
</comment>
<accession>A0A5M3MK07</accession>
<sequence length="168" mass="19505">FLYVDDNFGSERPGHVLFYAPYGTWLPASQARILELWDELGIPHEEKKQLYGTSLPIIGFLVDTAAMSATMTAESRDALIEFIHEFTSRLHRRCLRDFQRLAGYVNWALNVYPLLRPGLTTAYDKTRGKHHAFAKIWLNKALITELNWLVTHLARSQGVFFFRSIFWD</sequence>
<dbReference type="OMA" id="WIAGHME"/>
<keyword evidence="2" id="KW-1185">Reference proteome</keyword>
<evidence type="ECO:0000313" key="1">
    <source>
        <dbReference type="EMBL" id="EIW79270.1"/>
    </source>
</evidence>
<dbReference type="EMBL" id="JH711581">
    <property type="protein sequence ID" value="EIW79270.1"/>
    <property type="molecule type" value="Genomic_DNA"/>
</dbReference>
<name>A0A5M3MK07_CONPW</name>
<protein>
    <submittedName>
        <fullName evidence="1">Uncharacterized protein</fullName>
    </submittedName>
</protein>
<gene>
    <name evidence="1" type="ORF">CONPUDRAFT_32939</name>
</gene>
<dbReference type="OrthoDB" id="198652at2759"/>
<organism evidence="1 2">
    <name type="scientific">Coniophora puteana (strain RWD-64-598)</name>
    <name type="common">Brown rot fungus</name>
    <dbReference type="NCBI Taxonomy" id="741705"/>
    <lineage>
        <taxon>Eukaryota</taxon>
        <taxon>Fungi</taxon>
        <taxon>Dikarya</taxon>
        <taxon>Basidiomycota</taxon>
        <taxon>Agaricomycotina</taxon>
        <taxon>Agaricomycetes</taxon>
        <taxon>Agaricomycetidae</taxon>
        <taxon>Boletales</taxon>
        <taxon>Coniophorineae</taxon>
        <taxon>Coniophoraceae</taxon>
        <taxon>Coniophora</taxon>
    </lineage>
</organism>
<reference evidence="2" key="1">
    <citation type="journal article" date="2012" name="Science">
        <title>The Paleozoic origin of enzymatic lignin decomposition reconstructed from 31 fungal genomes.</title>
        <authorList>
            <person name="Floudas D."/>
            <person name="Binder M."/>
            <person name="Riley R."/>
            <person name="Barry K."/>
            <person name="Blanchette R.A."/>
            <person name="Henrissat B."/>
            <person name="Martinez A.T."/>
            <person name="Otillar R."/>
            <person name="Spatafora J.W."/>
            <person name="Yadav J.S."/>
            <person name="Aerts A."/>
            <person name="Benoit I."/>
            <person name="Boyd A."/>
            <person name="Carlson A."/>
            <person name="Copeland A."/>
            <person name="Coutinho P.M."/>
            <person name="de Vries R.P."/>
            <person name="Ferreira P."/>
            <person name="Findley K."/>
            <person name="Foster B."/>
            <person name="Gaskell J."/>
            <person name="Glotzer D."/>
            <person name="Gorecki P."/>
            <person name="Heitman J."/>
            <person name="Hesse C."/>
            <person name="Hori C."/>
            <person name="Igarashi K."/>
            <person name="Jurgens J.A."/>
            <person name="Kallen N."/>
            <person name="Kersten P."/>
            <person name="Kohler A."/>
            <person name="Kuees U."/>
            <person name="Kumar T.K.A."/>
            <person name="Kuo A."/>
            <person name="LaButti K."/>
            <person name="Larrondo L.F."/>
            <person name="Lindquist E."/>
            <person name="Ling A."/>
            <person name="Lombard V."/>
            <person name="Lucas S."/>
            <person name="Lundell T."/>
            <person name="Martin R."/>
            <person name="McLaughlin D.J."/>
            <person name="Morgenstern I."/>
            <person name="Morin E."/>
            <person name="Murat C."/>
            <person name="Nagy L.G."/>
            <person name="Nolan M."/>
            <person name="Ohm R.A."/>
            <person name="Patyshakuliyeva A."/>
            <person name="Rokas A."/>
            <person name="Ruiz-Duenas F.J."/>
            <person name="Sabat G."/>
            <person name="Salamov A."/>
            <person name="Samejima M."/>
            <person name="Schmutz J."/>
            <person name="Slot J.C."/>
            <person name="St John F."/>
            <person name="Stenlid J."/>
            <person name="Sun H."/>
            <person name="Sun S."/>
            <person name="Syed K."/>
            <person name="Tsang A."/>
            <person name="Wiebenga A."/>
            <person name="Young D."/>
            <person name="Pisabarro A."/>
            <person name="Eastwood D.C."/>
            <person name="Martin F."/>
            <person name="Cullen D."/>
            <person name="Grigoriev I.V."/>
            <person name="Hibbett D.S."/>
        </authorList>
    </citation>
    <scope>NUCLEOTIDE SEQUENCE [LARGE SCALE GENOMIC DNA]</scope>
    <source>
        <strain evidence="2">RWD-64-598 SS2</strain>
    </source>
</reference>
<feature type="non-terminal residue" evidence="1">
    <location>
        <position position="1"/>
    </location>
</feature>
<evidence type="ECO:0000313" key="2">
    <source>
        <dbReference type="Proteomes" id="UP000053558"/>
    </source>
</evidence>
<dbReference type="GeneID" id="19206741"/>
<dbReference type="Proteomes" id="UP000053558">
    <property type="component" value="Unassembled WGS sequence"/>
</dbReference>
<dbReference type="AlphaFoldDB" id="A0A5M3MK07"/>
<feature type="non-terminal residue" evidence="1">
    <location>
        <position position="168"/>
    </location>
</feature>